<dbReference type="EMBL" id="JAENHL010000007">
    <property type="protein sequence ID" value="MBK1867173.1"/>
    <property type="molecule type" value="Genomic_DNA"/>
</dbReference>
<accession>A0ACC5R476</accession>
<organism evidence="1 2">
    <name type="scientific">Taklimakanibacter albus</name>
    <dbReference type="NCBI Taxonomy" id="2800327"/>
    <lineage>
        <taxon>Bacteria</taxon>
        <taxon>Pseudomonadati</taxon>
        <taxon>Pseudomonadota</taxon>
        <taxon>Alphaproteobacteria</taxon>
        <taxon>Hyphomicrobiales</taxon>
        <taxon>Aestuariivirgaceae</taxon>
        <taxon>Taklimakanibacter</taxon>
    </lineage>
</organism>
<dbReference type="Proteomes" id="UP000616151">
    <property type="component" value="Unassembled WGS sequence"/>
</dbReference>
<proteinExistence type="predicted"/>
<comment type="caution">
    <text evidence="1">The sequence shown here is derived from an EMBL/GenBank/DDBJ whole genome shotgun (WGS) entry which is preliminary data.</text>
</comment>
<keyword evidence="2" id="KW-1185">Reference proteome</keyword>
<evidence type="ECO:0000313" key="1">
    <source>
        <dbReference type="EMBL" id="MBK1867173.1"/>
    </source>
</evidence>
<sequence>METLLLLAPAVILLLLCFVVPLARLFSLAFTDEAGPFATFAILAESNVYRRVMVNTFLVALAVALITVVLAWPVAYILTKLKGFWFAFALYGVLFPFWISVLVRTFSWMILLERNGPLNRFLVNLGITDKPLALLFNDTGVMIGMVHVLLPYAILPLYGAMLRIDQRLLMASDGLGAGLFDTFRRVYFPLCLPGLMGGATFVFLLSLGFFITPALLGGSNAITLSMLIASFINDRLAWSLAAAASLVLLVIVLALLAATAKVLPFGKGMYAK</sequence>
<protein>
    <submittedName>
        <fullName evidence="1">ABC transporter permease</fullName>
    </submittedName>
</protein>
<name>A0ACC5R476_9HYPH</name>
<gene>
    <name evidence="1" type="ORF">JHL16_12525</name>
</gene>
<reference evidence="1" key="1">
    <citation type="submission" date="2021-01" db="EMBL/GenBank/DDBJ databases">
        <authorList>
            <person name="Sun Q."/>
        </authorList>
    </citation>
    <scope>NUCLEOTIDE SEQUENCE</scope>
    <source>
        <strain evidence="1">YIM B02566</strain>
    </source>
</reference>
<evidence type="ECO:0000313" key="2">
    <source>
        <dbReference type="Proteomes" id="UP000616151"/>
    </source>
</evidence>